<comment type="caution">
    <text evidence="2">The sequence shown here is derived from an EMBL/GenBank/DDBJ whole genome shotgun (WGS) entry which is preliminary data.</text>
</comment>
<gene>
    <name evidence="2" type="ORF">ENM11_06425</name>
</gene>
<reference evidence="2" key="1">
    <citation type="journal article" date="2020" name="mSystems">
        <title>Genome- and Community-Level Interaction Insights into Carbon Utilization and Element Cycling Functions of Hydrothermarchaeota in Hydrothermal Sediment.</title>
        <authorList>
            <person name="Zhou Z."/>
            <person name="Liu Y."/>
            <person name="Xu W."/>
            <person name="Pan J."/>
            <person name="Luo Z.H."/>
            <person name="Li M."/>
        </authorList>
    </citation>
    <scope>NUCLEOTIDE SEQUENCE [LARGE SCALE GENOMIC DNA]</scope>
    <source>
        <strain evidence="2">SpSt-1056</strain>
    </source>
</reference>
<dbReference type="EMBL" id="DRWN01000055">
    <property type="protein sequence ID" value="HHK68769.1"/>
    <property type="molecule type" value="Genomic_DNA"/>
</dbReference>
<feature type="coiled-coil region" evidence="1">
    <location>
        <begin position="8"/>
        <end position="42"/>
    </location>
</feature>
<evidence type="ECO:0000256" key="1">
    <source>
        <dbReference type="SAM" id="Coils"/>
    </source>
</evidence>
<proteinExistence type="predicted"/>
<keyword evidence="1" id="KW-0175">Coiled coil</keyword>
<organism evidence="2">
    <name type="scientific">Caldiarchaeum subterraneum</name>
    <dbReference type="NCBI Taxonomy" id="311458"/>
    <lineage>
        <taxon>Archaea</taxon>
        <taxon>Nitrososphaerota</taxon>
        <taxon>Candidatus Caldarchaeales</taxon>
        <taxon>Candidatus Caldarchaeaceae</taxon>
        <taxon>Candidatus Caldarchaeum</taxon>
    </lineage>
</organism>
<evidence type="ECO:0000313" key="2">
    <source>
        <dbReference type="EMBL" id="HHK68769.1"/>
    </source>
</evidence>
<protein>
    <submittedName>
        <fullName evidence="2">Uncharacterized protein</fullName>
    </submittedName>
</protein>
<accession>A0A7C5Q4Q1</accession>
<sequence>MQTEDAEVKRLAELKTFLEQRMADLEHEIDSLRMLLEIVDRELAAKSFKKAQPPEAAEKEVAALRMIRSRSGSLLATMALKEKEARIVFNPEIRVTQDMRPFSSFLLRKVLDSMREADLQRVSEGKLGQSDVLSYEVVYDGDTARELIVKNYRDEQRLREIVNSVKWTLDTIASSYK</sequence>
<dbReference type="AlphaFoldDB" id="A0A7C5Q4Q1"/>
<name>A0A7C5Q4Q1_CALS0</name>